<accession>B8GM79</accession>
<dbReference type="InterPro" id="IPR005302">
    <property type="entry name" value="MoCF_Sase_C"/>
</dbReference>
<sequence>MIKVGRIGEIWRYPVKGMAGERLEDCALGERGLEGDRIWALRDEAREEVQSCKTRPDLLRCSARCRPGGGGEVEVRFPDGSVLGSDSAEIDERLSALVGRASTLQALRPASDSAFYRRYKPDAHSWLEELAATFEREPGEPLPALDQLPEPLVDHVSVPGSFFVVTTLHLLTTASLRHLKGLHPGADWDRRRFRPNVLIETEPGLEGLVEQDWIGRRLRIGDVSLECVGTTPRCGAITRAQADFDADTAILRTVVREADQNVGVYGETRLAGRVRVGDEVLLD</sequence>
<dbReference type="Proteomes" id="UP000002383">
    <property type="component" value="Chromosome"/>
</dbReference>
<dbReference type="eggNOG" id="COG3217">
    <property type="taxonomic scope" value="Bacteria"/>
</dbReference>
<dbReference type="EMBL" id="CP001339">
    <property type="protein sequence ID" value="ACL73666.1"/>
    <property type="molecule type" value="Genomic_DNA"/>
</dbReference>
<dbReference type="HOGENOM" id="CLU_028286_4_0_6"/>
<organism evidence="2 3">
    <name type="scientific">Thioalkalivibrio sulfidiphilus (strain HL-EbGR7)</name>
    <dbReference type="NCBI Taxonomy" id="396588"/>
    <lineage>
        <taxon>Bacteria</taxon>
        <taxon>Pseudomonadati</taxon>
        <taxon>Pseudomonadota</taxon>
        <taxon>Gammaproteobacteria</taxon>
        <taxon>Chromatiales</taxon>
        <taxon>Ectothiorhodospiraceae</taxon>
        <taxon>Thioalkalivibrio</taxon>
    </lineage>
</organism>
<evidence type="ECO:0000313" key="2">
    <source>
        <dbReference type="EMBL" id="ACL73666.1"/>
    </source>
</evidence>
<evidence type="ECO:0000259" key="1">
    <source>
        <dbReference type="PROSITE" id="PS51340"/>
    </source>
</evidence>
<protein>
    <recommendedName>
        <fullName evidence="1">MOSC domain-containing protein</fullName>
    </recommendedName>
</protein>
<gene>
    <name evidence="2" type="ordered locus">Tgr7_2591</name>
</gene>
<dbReference type="Gene3D" id="2.40.33.20">
    <property type="entry name" value="PK beta-barrel domain-like"/>
    <property type="match status" value="1"/>
</dbReference>
<dbReference type="SUPFAM" id="SSF50800">
    <property type="entry name" value="PK beta-barrel domain-like"/>
    <property type="match status" value="1"/>
</dbReference>
<name>B8GM79_THISH</name>
<proteinExistence type="predicted"/>
<dbReference type="RefSeq" id="WP_012639141.1">
    <property type="nucleotide sequence ID" value="NC_011901.1"/>
</dbReference>
<dbReference type="AlphaFoldDB" id="B8GM79"/>
<evidence type="ECO:0000313" key="3">
    <source>
        <dbReference type="Proteomes" id="UP000002383"/>
    </source>
</evidence>
<dbReference type="GO" id="GO:0030151">
    <property type="term" value="F:molybdenum ion binding"/>
    <property type="evidence" value="ECO:0007669"/>
    <property type="project" value="InterPro"/>
</dbReference>
<dbReference type="InterPro" id="IPR005303">
    <property type="entry name" value="MOCOS_middle"/>
</dbReference>
<dbReference type="GO" id="GO:0003824">
    <property type="term" value="F:catalytic activity"/>
    <property type="evidence" value="ECO:0007669"/>
    <property type="project" value="InterPro"/>
</dbReference>
<dbReference type="Pfam" id="PF03473">
    <property type="entry name" value="MOSC"/>
    <property type="match status" value="1"/>
</dbReference>
<dbReference type="OrthoDB" id="581532at2"/>
<dbReference type="KEGG" id="tgr:Tgr7_2591"/>
<dbReference type="GO" id="GO:0030170">
    <property type="term" value="F:pyridoxal phosphate binding"/>
    <property type="evidence" value="ECO:0007669"/>
    <property type="project" value="InterPro"/>
</dbReference>
<reference evidence="2 3" key="1">
    <citation type="journal article" date="2011" name="Stand. Genomic Sci.">
        <title>Complete genome sequence of 'Thioalkalivibrio sulfidophilus' HL-EbGr7.</title>
        <authorList>
            <person name="Muyzer G."/>
            <person name="Sorokin D.Y."/>
            <person name="Mavromatis K."/>
            <person name="Lapidus A."/>
            <person name="Clum A."/>
            <person name="Ivanova N."/>
            <person name="Pati A."/>
            <person name="d'Haeseleer P."/>
            <person name="Woyke T."/>
            <person name="Kyrpides N.C."/>
        </authorList>
    </citation>
    <scope>NUCLEOTIDE SEQUENCE [LARGE SCALE GENOMIC DNA]</scope>
    <source>
        <strain evidence="2 3">HL-EbGR7</strain>
    </source>
</reference>
<dbReference type="InterPro" id="IPR011037">
    <property type="entry name" value="Pyrv_Knase-like_insert_dom_sf"/>
</dbReference>
<feature type="domain" description="MOSC" evidence="1">
    <location>
        <begin position="135"/>
        <end position="283"/>
    </location>
</feature>
<dbReference type="Pfam" id="PF03476">
    <property type="entry name" value="MOSC_N"/>
    <property type="match status" value="1"/>
</dbReference>
<dbReference type="STRING" id="396588.Tgr7_2591"/>
<dbReference type="PROSITE" id="PS51340">
    <property type="entry name" value="MOSC"/>
    <property type="match status" value="1"/>
</dbReference>
<keyword evidence="3" id="KW-1185">Reference proteome</keyword>